<evidence type="ECO:0000313" key="2">
    <source>
        <dbReference type="Proteomes" id="UP001203423"/>
    </source>
</evidence>
<protein>
    <recommendedName>
        <fullName evidence="3">DUF3352 domain-containing protein</fullName>
    </recommendedName>
</protein>
<organism evidence="1 2">
    <name type="scientific">Shewanella surugensis</name>
    <dbReference type="NCBI Taxonomy" id="212020"/>
    <lineage>
        <taxon>Bacteria</taxon>
        <taxon>Pseudomonadati</taxon>
        <taxon>Pseudomonadota</taxon>
        <taxon>Gammaproteobacteria</taxon>
        <taxon>Alteromonadales</taxon>
        <taxon>Shewanellaceae</taxon>
        <taxon>Shewanella</taxon>
    </lineage>
</organism>
<dbReference type="RefSeq" id="WP_248939571.1">
    <property type="nucleotide sequence ID" value="NZ_JAKIKS010000021.1"/>
</dbReference>
<dbReference type="EMBL" id="JAKIKS010000021">
    <property type="protein sequence ID" value="MCL1124291.1"/>
    <property type="molecule type" value="Genomic_DNA"/>
</dbReference>
<keyword evidence="2" id="KW-1185">Reference proteome</keyword>
<evidence type="ECO:0000313" key="1">
    <source>
        <dbReference type="EMBL" id="MCL1124291.1"/>
    </source>
</evidence>
<proteinExistence type="predicted"/>
<name>A0ABT0L9A6_9GAMM</name>
<sequence>MKKILIAGAIVAAGAVGYWLSQETGSDNPFEQNTALTYIPSDTALFSGQLQPFPIKTYVNSLSDADKNATAELFEGLSGEDDPRAKFLFDLSQTYIASLEKGATFIQTWGLAEAIRGYFYTLGAIPVFKLDIADASVFWGQLDKAETSSGMTHSQAQLQDINYRVYALGDEENSLDMIVAINHNRLIVTFNTELNNDDILDTALELSSMPKSLADTGALEKIIEKYSFSHSSISFINHQSLITGITTTEGNRLAQQLTRYATQEGEDAFSELKQDNCRIELQGIGANWPQTVMGLKGFAVSEDSSMFDLTTVVESNNTVILKALSDMRGFIPHYVSHLDGAVAAMGLGLDVSKISGSLTDIWDNLLMPEYQCEPLAQFQQQLAQSDPAMVGMMTGMAQGVMGASAALLDYKLTEGNDGAELKSVDAIASISSDEPALLFNMMKMFAPALAEVSLPIDGTATDVTHVLALPGEWPIALKMAIKGKHLVIFNGDKGQVAAEHLSHEMVVKNDLAMLSFDSSKMLEPLQAYAEMAGTNDVLDLSQMKPQNMEVKLALDVDNKGIVLHSYVKSFKNNQN</sequence>
<evidence type="ECO:0008006" key="3">
    <source>
        <dbReference type="Google" id="ProtNLM"/>
    </source>
</evidence>
<reference evidence="1 2" key="1">
    <citation type="submission" date="2022-01" db="EMBL/GenBank/DDBJ databases">
        <title>Whole genome-based taxonomy of the Shewanellaceae.</title>
        <authorList>
            <person name="Martin-Rodriguez A.J."/>
        </authorList>
    </citation>
    <scope>NUCLEOTIDE SEQUENCE [LARGE SCALE GENOMIC DNA]</scope>
    <source>
        <strain evidence="1 2">DSM 17177</strain>
    </source>
</reference>
<comment type="caution">
    <text evidence="1">The sequence shown here is derived from an EMBL/GenBank/DDBJ whole genome shotgun (WGS) entry which is preliminary data.</text>
</comment>
<accession>A0ABT0L9A6</accession>
<dbReference type="Proteomes" id="UP001203423">
    <property type="component" value="Unassembled WGS sequence"/>
</dbReference>
<gene>
    <name evidence="1" type="ORF">L2764_07355</name>
</gene>